<gene>
    <name evidence="3" type="ORF">HAX54_050868</name>
</gene>
<dbReference type="Pfam" id="PF00995">
    <property type="entry name" value="Sec1"/>
    <property type="match status" value="1"/>
</dbReference>
<dbReference type="Gene3D" id="3.40.50.2060">
    <property type="match status" value="1"/>
</dbReference>
<evidence type="ECO:0000256" key="2">
    <source>
        <dbReference type="SAM" id="MobiDB-lite"/>
    </source>
</evidence>
<sequence>MSSTYRVLSITDQGVSLVEDLFRRRQPLPTMDAIYFIQPSKENVVMFLSDMSGREPLYRKAYVYFSSPIPKDLVGRIKNDTNVIPPYSVLECNGHKNFHCLCFTEGISFYAHSELSEDKMDQISVPSKTGGPPEKKEILLEDQDPVWLELRHAHIADASDDFMIGLQTLFLRTRQHRWSRGPIEFDNVMNLACNKMLKFVCCLIDQLAGTKEVIHFLRSKQDAVENKLRLMLIYASVNPRKNLRGDKAAKLMQEKKESSEEQLEMILLAKLSPEDMKAVQNMRMLEGSEKRKPSGKLLLKFDSQRRLSVNNPQSATRDNGSSAKNAPPKPTESTNPRSVRSRRTPNWARSRTSDDIQEFSHCLKCNLARGAFQAMIVIGFAKVETVKLKLLSEKEPSVDNHGLGI</sequence>
<evidence type="ECO:0000313" key="3">
    <source>
        <dbReference type="EMBL" id="MCD7463569.1"/>
    </source>
</evidence>
<proteinExistence type="inferred from homology"/>
<dbReference type="Gene3D" id="1.25.40.60">
    <property type="match status" value="1"/>
</dbReference>
<evidence type="ECO:0000313" key="4">
    <source>
        <dbReference type="Proteomes" id="UP000823775"/>
    </source>
</evidence>
<dbReference type="InterPro" id="IPR043154">
    <property type="entry name" value="Sec-1-like_dom1"/>
</dbReference>
<evidence type="ECO:0000256" key="1">
    <source>
        <dbReference type="ARBA" id="ARBA00009884"/>
    </source>
</evidence>
<dbReference type="InterPro" id="IPR001619">
    <property type="entry name" value="Sec1-like"/>
</dbReference>
<name>A0ABS8SYM8_DATST</name>
<keyword evidence="4" id="KW-1185">Reference proteome</keyword>
<protein>
    <submittedName>
        <fullName evidence="3">Uncharacterized protein</fullName>
    </submittedName>
</protein>
<dbReference type="SUPFAM" id="SSF56815">
    <property type="entry name" value="Sec1/munc18-like (SM) proteins"/>
    <property type="match status" value="1"/>
</dbReference>
<organism evidence="3 4">
    <name type="scientific">Datura stramonium</name>
    <name type="common">Jimsonweed</name>
    <name type="synonym">Common thornapple</name>
    <dbReference type="NCBI Taxonomy" id="4076"/>
    <lineage>
        <taxon>Eukaryota</taxon>
        <taxon>Viridiplantae</taxon>
        <taxon>Streptophyta</taxon>
        <taxon>Embryophyta</taxon>
        <taxon>Tracheophyta</taxon>
        <taxon>Spermatophyta</taxon>
        <taxon>Magnoliopsida</taxon>
        <taxon>eudicotyledons</taxon>
        <taxon>Gunneridae</taxon>
        <taxon>Pentapetalae</taxon>
        <taxon>asterids</taxon>
        <taxon>lamiids</taxon>
        <taxon>Solanales</taxon>
        <taxon>Solanaceae</taxon>
        <taxon>Solanoideae</taxon>
        <taxon>Datureae</taxon>
        <taxon>Datura</taxon>
    </lineage>
</organism>
<dbReference type="Gene3D" id="3.90.830.10">
    <property type="entry name" value="Syntaxin Binding Protein 1, Chain A, domain 2"/>
    <property type="match status" value="1"/>
</dbReference>
<feature type="region of interest" description="Disordered" evidence="2">
    <location>
        <begin position="308"/>
        <end position="353"/>
    </location>
</feature>
<dbReference type="InterPro" id="IPR036045">
    <property type="entry name" value="Sec1-like_sf"/>
</dbReference>
<feature type="compositionally biased region" description="Polar residues" evidence="2">
    <location>
        <begin position="308"/>
        <end position="324"/>
    </location>
</feature>
<dbReference type="PANTHER" id="PTHR11679">
    <property type="entry name" value="VESICLE PROTEIN SORTING-ASSOCIATED"/>
    <property type="match status" value="1"/>
</dbReference>
<reference evidence="3 4" key="1">
    <citation type="journal article" date="2021" name="BMC Genomics">
        <title>Datura genome reveals duplications of psychoactive alkaloid biosynthetic genes and high mutation rate following tissue culture.</title>
        <authorList>
            <person name="Rajewski A."/>
            <person name="Carter-House D."/>
            <person name="Stajich J."/>
            <person name="Litt A."/>
        </authorList>
    </citation>
    <scope>NUCLEOTIDE SEQUENCE [LARGE SCALE GENOMIC DNA]</scope>
    <source>
        <strain evidence="3">AR-01</strain>
    </source>
</reference>
<dbReference type="Proteomes" id="UP000823775">
    <property type="component" value="Unassembled WGS sequence"/>
</dbReference>
<comment type="caution">
    <text evidence="3">The sequence shown here is derived from an EMBL/GenBank/DDBJ whole genome shotgun (WGS) entry which is preliminary data.</text>
</comment>
<comment type="similarity">
    <text evidence="1">Belongs to the STXBP/unc-18/SEC1 family.</text>
</comment>
<dbReference type="InterPro" id="IPR043127">
    <property type="entry name" value="Sec-1-like_dom3a"/>
</dbReference>
<dbReference type="EMBL" id="JACEIK010000896">
    <property type="protein sequence ID" value="MCD7463569.1"/>
    <property type="molecule type" value="Genomic_DNA"/>
</dbReference>
<accession>A0ABS8SYM8</accession>